<evidence type="ECO:0000256" key="3">
    <source>
        <dbReference type="ARBA" id="ARBA00012663"/>
    </source>
</evidence>
<dbReference type="Gene3D" id="3.30.379.10">
    <property type="entry name" value="Chitobiase/beta-hexosaminidase domain 2-like"/>
    <property type="match status" value="1"/>
</dbReference>
<dbReference type="InterPro" id="IPR025705">
    <property type="entry name" value="Beta_hexosaminidase_sua/sub"/>
</dbReference>
<dbReference type="GO" id="GO:0030203">
    <property type="term" value="P:glycosaminoglycan metabolic process"/>
    <property type="evidence" value="ECO:0007669"/>
    <property type="project" value="TreeGrafter"/>
</dbReference>
<reference evidence="11 12" key="1">
    <citation type="submission" date="2019-08" db="EMBL/GenBank/DDBJ databases">
        <authorList>
            <person name="Alioto T."/>
            <person name="Alioto T."/>
            <person name="Gomez Garrido J."/>
        </authorList>
    </citation>
    <scope>NUCLEOTIDE SEQUENCE [LARGE SCALE GENOMIC DNA]</scope>
</reference>
<evidence type="ECO:0000259" key="9">
    <source>
        <dbReference type="Pfam" id="PF00728"/>
    </source>
</evidence>
<protein>
    <recommendedName>
        <fullName evidence="3">beta-N-acetylhexosaminidase</fullName>
        <ecNumber evidence="3">3.2.1.52</ecNumber>
    </recommendedName>
</protein>
<comment type="similarity">
    <text evidence="2">Belongs to the glycosyl hydrolase 20 family.</text>
</comment>
<dbReference type="GO" id="GO:0005975">
    <property type="term" value="P:carbohydrate metabolic process"/>
    <property type="evidence" value="ECO:0007669"/>
    <property type="project" value="InterPro"/>
</dbReference>
<name>A0A5E4LY93_9HEMI</name>
<evidence type="ECO:0000256" key="2">
    <source>
        <dbReference type="ARBA" id="ARBA00006285"/>
    </source>
</evidence>
<keyword evidence="12" id="KW-1185">Reference proteome</keyword>
<comment type="catalytic activity">
    <reaction evidence="1">
        <text>Hydrolysis of terminal non-reducing N-acetyl-D-hexosamine residues in N-acetyl-beta-D-hexosaminides.</text>
        <dbReference type="EC" id="3.2.1.52"/>
    </reaction>
</comment>
<gene>
    <name evidence="11" type="ORF">CINCED_3A025084</name>
</gene>
<evidence type="ECO:0000256" key="5">
    <source>
        <dbReference type="ARBA" id="ARBA00022801"/>
    </source>
</evidence>
<feature type="active site" description="Proton donor" evidence="8">
    <location>
        <position position="413"/>
    </location>
</feature>
<evidence type="ECO:0000259" key="10">
    <source>
        <dbReference type="Pfam" id="PF14845"/>
    </source>
</evidence>
<dbReference type="SUPFAM" id="SSF51445">
    <property type="entry name" value="(Trans)glycosidases"/>
    <property type="match status" value="1"/>
</dbReference>
<dbReference type="PRINTS" id="PR00738">
    <property type="entry name" value="GLHYDRLASE20"/>
</dbReference>
<evidence type="ECO:0000313" key="11">
    <source>
        <dbReference type="EMBL" id="VVC24514.1"/>
    </source>
</evidence>
<dbReference type="FunFam" id="3.20.20.80:FF:000063">
    <property type="entry name" value="Beta-hexosaminidase"/>
    <property type="match status" value="1"/>
</dbReference>
<dbReference type="Proteomes" id="UP000325440">
    <property type="component" value="Unassembled WGS sequence"/>
</dbReference>
<dbReference type="Pfam" id="PF14845">
    <property type="entry name" value="Glycohydro_20b2"/>
    <property type="match status" value="1"/>
</dbReference>
<accession>A0A5E4LY93</accession>
<dbReference type="OrthoDB" id="428480at2759"/>
<dbReference type="PANTHER" id="PTHR22600:SF42">
    <property type="entry name" value="BETA-N-ACETYLHEXOSAMINIDASE"/>
    <property type="match status" value="1"/>
</dbReference>
<dbReference type="Pfam" id="PF00728">
    <property type="entry name" value="Glyco_hydro_20"/>
    <property type="match status" value="1"/>
</dbReference>
<dbReference type="InterPro" id="IPR015883">
    <property type="entry name" value="Glyco_hydro_20_cat"/>
</dbReference>
<dbReference type="Gene3D" id="3.20.20.80">
    <property type="entry name" value="Glycosidases"/>
    <property type="match status" value="1"/>
</dbReference>
<organism evidence="11 12">
    <name type="scientific">Cinara cedri</name>
    <dbReference type="NCBI Taxonomy" id="506608"/>
    <lineage>
        <taxon>Eukaryota</taxon>
        <taxon>Metazoa</taxon>
        <taxon>Ecdysozoa</taxon>
        <taxon>Arthropoda</taxon>
        <taxon>Hexapoda</taxon>
        <taxon>Insecta</taxon>
        <taxon>Pterygota</taxon>
        <taxon>Neoptera</taxon>
        <taxon>Paraneoptera</taxon>
        <taxon>Hemiptera</taxon>
        <taxon>Sternorrhyncha</taxon>
        <taxon>Aphidomorpha</taxon>
        <taxon>Aphidoidea</taxon>
        <taxon>Aphididae</taxon>
        <taxon>Lachninae</taxon>
        <taxon>Cinara</taxon>
    </lineage>
</organism>
<keyword evidence="7" id="KW-0326">Glycosidase</keyword>
<evidence type="ECO:0000256" key="7">
    <source>
        <dbReference type="ARBA" id="ARBA00023295"/>
    </source>
</evidence>
<proteinExistence type="inferred from homology"/>
<keyword evidence="4" id="KW-0732">Signal</keyword>
<evidence type="ECO:0000256" key="4">
    <source>
        <dbReference type="ARBA" id="ARBA00022729"/>
    </source>
</evidence>
<dbReference type="PANTHER" id="PTHR22600">
    <property type="entry name" value="BETA-HEXOSAMINIDASE"/>
    <property type="match status" value="1"/>
</dbReference>
<dbReference type="InterPro" id="IPR029019">
    <property type="entry name" value="HEX_eukaryotic_N"/>
</dbReference>
<evidence type="ECO:0000256" key="6">
    <source>
        <dbReference type="ARBA" id="ARBA00023180"/>
    </source>
</evidence>
<evidence type="ECO:0000313" key="12">
    <source>
        <dbReference type="Proteomes" id="UP000325440"/>
    </source>
</evidence>
<dbReference type="AlphaFoldDB" id="A0A5E4LY93"/>
<dbReference type="CDD" id="cd06562">
    <property type="entry name" value="GH20_HexA_HexB-like"/>
    <property type="match status" value="1"/>
</dbReference>
<dbReference type="GO" id="GO:0005886">
    <property type="term" value="C:plasma membrane"/>
    <property type="evidence" value="ECO:0007669"/>
    <property type="project" value="TreeGrafter"/>
</dbReference>
<feature type="domain" description="Glycoside hydrolase family 20 catalytic" evidence="9">
    <location>
        <begin position="248"/>
        <end position="585"/>
    </location>
</feature>
<dbReference type="EMBL" id="CABPRJ010000003">
    <property type="protein sequence ID" value="VVC24514.1"/>
    <property type="molecule type" value="Genomic_DNA"/>
</dbReference>
<evidence type="ECO:0000256" key="8">
    <source>
        <dbReference type="PIRSR" id="PIRSR625705-1"/>
    </source>
</evidence>
<feature type="domain" description="Beta-hexosaminidase eukaryotic type N-terminal" evidence="10">
    <location>
        <begin position="165"/>
        <end position="221"/>
    </location>
</feature>
<dbReference type="InterPro" id="IPR017853">
    <property type="entry name" value="GH"/>
</dbReference>
<dbReference type="SUPFAM" id="SSF55545">
    <property type="entry name" value="beta-N-acetylhexosaminidase-like domain"/>
    <property type="match status" value="1"/>
</dbReference>
<evidence type="ECO:0000256" key="1">
    <source>
        <dbReference type="ARBA" id="ARBA00001231"/>
    </source>
</evidence>
<dbReference type="GO" id="GO:0016231">
    <property type="term" value="F:beta-N-acetylglucosaminidase activity"/>
    <property type="evidence" value="ECO:0007669"/>
    <property type="project" value="TreeGrafter"/>
</dbReference>
<dbReference type="EC" id="3.2.1.52" evidence="3"/>
<keyword evidence="5 11" id="KW-0378">Hydrolase</keyword>
<dbReference type="InterPro" id="IPR029018">
    <property type="entry name" value="Hex-like_dom2"/>
</dbReference>
<keyword evidence="6" id="KW-0325">Glycoprotein</keyword>
<sequence>MAVAQTTRRSAMSYFMYFVLLKRRKAMAGCVIMAGVMLLVLTMSARRNNAEQDAASGHYLVKSFKCVNNTCIMSRFMSTEKLNSGLDGSMDVCRLTCGFYGSLWPRPTVKTVIGKSIMEFDLENVQFETSMIADQRSKEYMTEVSEVFKSSLKKLCIPNCVSYSTTATISISTTTPFDYIKLTTDESYYLKIITEGNQIFIQIEANTVYGARNGLETLRQLITTYGTNVSGKKLVMATDVQINDRPIYAYRGLMLDTARHYFPISTIKRHIDAMGHSKLNVFHWHATDSHSFPLDLPSAPKMAQYGAYSPEEIYSYEEIKDLLRYALVRGVRIIIEIDSPAHAGNGWQWGKAFGYGDMALCVDKAPWRKYCVQPPCGQLNPINPNTYKWLGKIYKDLISLLPKGEAFHMGGDEVALNCWNSSAEIVDWMKSNNRSLNESNYNDLWAQFHANSLSEFDKESGGVNSDIIVWSSGLTEPDIIEKYLDKNRYTVEAWEGSFVPVELVKLGYKVIIALKDVYYLDHGFWTSTIYHNWELIYNNRMPAVVNPNLLLGAETCMWSEYVDDNGIDSRVWPRAAALAERLWANPSTFASAAEYRLLQHHNRLITLGVQVDAFMPEWCYNHEGECVL</sequence>